<evidence type="ECO:0000256" key="6">
    <source>
        <dbReference type="ARBA" id="ARBA00023136"/>
    </source>
</evidence>
<comment type="subcellular location">
    <subcellularLocation>
        <location evidence="1">Cell membrane</location>
        <topology evidence="1">Multi-pass membrane protein</topology>
    </subcellularLocation>
</comment>
<dbReference type="GO" id="GO:0050916">
    <property type="term" value="P:sensory perception of sweet taste"/>
    <property type="evidence" value="ECO:0007669"/>
    <property type="project" value="UniProtKB-ARBA"/>
</dbReference>
<feature type="transmembrane region" description="Helical" evidence="8">
    <location>
        <begin position="114"/>
        <end position="137"/>
    </location>
</feature>
<dbReference type="Pfam" id="PF06151">
    <property type="entry name" value="Trehalose_recp"/>
    <property type="match status" value="1"/>
</dbReference>
<feature type="transmembrane region" description="Helical" evidence="8">
    <location>
        <begin position="149"/>
        <end position="172"/>
    </location>
</feature>
<keyword evidence="10" id="KW-1185">Reference proteome</keyword>
<keyword evidence="4 8" id="KW-0812">Transmembrane</keyword>
<reference evidence="9 10" key="1">
    <citation type="journal article" date="2019" name="Sci. Rep.">
        <title>Orb-weaving spider Araneus ventricosus genome elucidates the spidroin gene catalogue.</title>
        <authorList>
            <person name="Kono N."/>
            <person name="Nakamura H."/>
            <person name="Ohtoshi R."/>
            <person name="Moran D.A.P."/>
            <person name="Shinohara A."/>
            <person name="Yoshida Y."/>
            <person name="Fujiwara M."/>
            <person name="Mori M."/>
            <person name="Tomita M."/>
            <person name="Arakawa K."/>
        </authorList>
    </citation>
    <scope>NUCLEOTIDE SEQUENCE [LARGE SCALE GENOMIC DNA]</scope>
</reference>
<keyword evidence="7" id="KW-0675">Receptor</keyword>
<dbReference type="EMBL" id="BGPR01057900">
    <property type="protein sequence ID" value="GBO34121.1"/>
    <property type="molecule type" value="Genomic_DNA"/>
</dbReference>
<organism evidence="9 10">
    <name type="scientific">Araneus ventricosus</name>
    <name type="common">Orbweaver spider</name>
    <name type="synonym">Epeira ventricosa</name>
    <dbReference type="NCBI Taxonomy" id="182803"/>
    <lineage>
        <taxon>Eukaryota</taxon>
        <taxon>Metazoa</taxon>
        <taxon>Ecdysozoa</taxon>
        <taxon>Arthropoda</taxon>
        <taxon>Chelicerata</taxon>
        <taxon>Arachnida</taxon>
        <taxon>Araneae</taxon>
        <taxon>Araneomorphae</taxon>
        <taxon>Entelegynae</taxon>
        <taxon>Araneoidea</taxon>
        <taxon>Araneidae</taxon>
        <taxon>Araneus</taxon>
    </lineage>
</organism>
<protein>
    <submittedName>
        <fullName evidence="9">Uncharacterized protein</fullName>
    </submittedName>
</protein>
<dbReference type="GO" id="GO:0008527">
    <property type="term" value="F:taste receptor activity"/>
    <property type="evidence" value="ECO:0007669"/>
    <property type="project" value="InterPro"/>
</dbReference>
<dbReference type="Proteomes" id="UP000499080">
    <property type="component" value="Unassembled WGS sequence"/>
</dbReference>
<dbReference type="OrthoDB" id="5800391at2759"/>
<evidence type="ECO:0000256" key="7">
    <source>
        <dbReference type="ARBA" id="ARBA00023170"/>
    </source>
</evidence>
<evidence type="ECO:0000256" key="4">
    <source>
        <dbReference type="ARBA" id="ARBA00022692"/>
    </source>
</evidence>
<dbReference type="PANTHER" id="PTHR21421">
    <property type="entry name" value="GUSTATORY RECEPTOR"/>
    <property type="match status" value="1"/>
</dbReference>
<dbReference type="AlphaFoldDB" id="A0A4Y2WB22"/>
<dbReference type="PANTHER" id="PTHR21421:SF29">
    <property type="entry name" value="GUSTATORY RECEPTOR 5A FOR TREHALOSE-RELATED"/>
    <property type="match status" value="1"/>
</dbReference>
<gene>
    <name evidence="9" type="ORF">AVEN_238761_1</name>
</gene>
<feature type="transmembrane region" description="Helical" evidence="8">
    <location>
        <begin position="218"/>
        <end position="237"/>
    </location>
</feature>
<feature type="transmembrane region" description="Helical" evidence="8">
    <location>
        <begin position="50"/>
        <end position="73"/>
    </location>
</feature>
<comment type="similarity">
    <text evidence="2">Belongs to the insect chemoreceptor superfamily. Gustatory receptor (GR) family. Gr5a subfamily.</text>
</comment>
<evidence type="ECO:0000256" key="1">
    <source>
        <dbReference type="ARBA" id="ARBA00004651"/>
    </source>
</evidence>
<accession>A0A4Y2WB22</accession>
<name>A0A4Y2WB22_ARAVE</name>
<evidence type="ECO:0000313" key="10">
    <source>
        <dbReference type="Proteomes" id="UP000499080"/>
    </source>
</evidence>
<keyword evidence="6 8" id="KW-0472">Membrane</keyword>
<proteinExistence type="inferred from homology"/>
<evidence type="ECO:0000256" key="8">
    <source>
        <dbReference type="SAM" id="Phobius"/>
    </source>
</evidence>
<comment type="caution">
    <text evidence="9">The sequence shown here is derived from an EMBL/GenBank/DDBJ whole genome shotgun (WGS) entry which is preliminary data.</text>
</comment>
<dbReference type="GO" id="GO:0005886">
    <property type="term" value="C:plasma membrane"/>
    <property type="evidence" value="ECO:0007669"/>
    <property type="project" value="UniProtKB-SubCell"/>
</dbReference>
<dbReference type="InterPro" id="IPR009318">
    <property type="entry name" value="Gustatory_rcpt"/>
</dbReference>
<evidence type="ECO:0000313" key="9">
    <source>
        <dbReference type="EMBL" id="GBO34121.1"/>
    </source>
</evidence>
<evidence type="ECO:0000256" key="3">
    <source>
        <dbReference type="ARBA" id="ARBA00022475"/>
    </source>
</evidence>
<keyword evidence="3" id="KW-1003">Cell membrane</keyword>
<sequence length="240" mass="26921">MDIPQFICRNLLTTTTLELPFPLPIPITIREVTLGYSFTNPLHNRITATFLTFCSTICHDLPISIFAIFYVLVCQHLSTLVKSFGKKIAIENPERLLSSYSSIKSTVASIDNELSVLVLLSVAINSFWMYVSLSAIINPDPRIDFPHRVVYFCSFISTLMSLSAVLISATFVSEASLEIAEKAEASFGNANTSKFLHLKFLMCVEKEISMTIWKMMPIRRGLILAVTGTIFTYVVIFKDL</sequence>
<evidence type="ECO:0000256" key="5">
    <source>
        <dbReference type="ARBA" id="ARBA00022989"/>
    </source>
</evidence>
<evidence type="ECO:0000256" key="2">
    <source>
        <dbReference type="ARBA" id="ARBA00005327"/>
    </source>
</evidence>
<keyword evidence="5 8" id="KW-1133">Transmembrane helix</keyword>